<evidence type="ECO:0000256" key="1">
    <source>
        <dbReference type="ARBA" id="ARBA00022485"/>
    </source>
</evidence>
<evidence type="ECO:0000256" key="5">
    <source>
        <dbReference type="ARBA" id="ARBA00023004"/>
    </source>
</evidence>
<dbReference type="GO" id="GO:0051539">
    <property type="term" value="F:4 iron, 4 sulfur cluster binding"/>
    <property type="evidence" value="ECO:0007669"/>
    <property type="project" value="UniProtKB-KW"/>
</dbReference>
<evidence type="ECO:0000256" key="4">
    <source>
        <dbReference type="ARBA" id="ARBA00023002"/>
    </source>
</evidence>
<keyword evidence="6" id="KW-0411">Iron-sulfur</keyword>
<dbReference type="InterPro" id="IPR005117">
    <property type="entry name" value="NiRdtase/SiRdtase_haem-b_fer"/>
</dbReference>
<dbReference type="SUPFAM" id="SSF55124">
    <property type="entry name" value="Nitrite/Sulfite reductase N-terminal domain-like"/>
    <property type="match status" value="2"/>
</dbReference>
<comment type="caution">
    <text evidence="8">The sequence shown here is derived from an EMBL/GenBank/DDBJ whole genome shotgun (WGS) entry which is preliminary data.</text>
</comment>
<feature type="domain" description="Nitrite/Sulfite reductase ferredoxin-like" evidence="7">
    <location>
        <begin position="3"/>
        <end position="57"/>
    </location>
</feature>
<protein>
    <submittedName>
        <fullName evidence="8">Precorrin-3B synthase</fullName>
    </submittedName>
</protein>
<dbReference type="InterPro" id="IPR036136">
    <property type="entry name" value="Nit/Sulf_reduc_fer-like_dom_sf"/>
</dbReference>
<proteinExistence type="predicted"/>
<keyword evidence="3" id="KW-0479">Metal-binding</keyword>
<keyword evidence="4" id="KW-0560">Oxidoreductase</keyword>
<dbReference type="Proteomes" id="UP000613840">
    <property type="component" value="Unassembled WGS sequence"/>
</dbReference>
<accession>A0A917S6P0</accession>
<dbReference type="Gene3D" id="3.90.480.20">
    <property type="match status" value="1"/>
</dbReference>
<evidence type="ECO:0000313" key="8">
    <source>
        <dbReference type="EMBL" id="GGL59760.1"/>
    </source>
</evidence>
<evidence type="ECO:0000259" key="7">
    <source>
        <dbReference type="Pfam" id="PF03460"/>
    </source>
</evidence>
<dbReference type="EMBL" id="BMMZ01000003">
    <property type="protein sequence ID" value="GGL59760.1"/>
    <property type="molecule type" value="Genomic_DNA"/>
</dbReference>
<sequence length="363" mass="37791">MLVRIRIPGGRISAGRLQRLAMLAAEYGQPELQITSRGNVQLRGIDADRLADLSDAVTDLGLLPSPDHERVRNIVGSALAGLGGRPAVSSVITELDQAICADPELVGLPSRFLFAVDDGSGDVAGLRFDLAARWLSEDRWLIVAGTAVPRAKITDRAGVVPEMIMVARRFLALRKRSATPPWHLHETNPDELDPTGLLDGWSALEELIATAGPLVRSGPTPLGAIDGAASVSVPLARLTSRQIDVLATAAGAGEVVLTPWRGVVVPGAADRLDELAAVGLIVDDHSAWNGLTACVGAPGCGKSMINTREFAAGLAAVLDDQPGLPIHISGCGRRCGTPSGPHHDLVAPDDLDRAIASLGGVAS</sequence>
<dbReference type="InterPro" id="IPR045854">
    <property type="entry name" value="NO2/SO3_Rdtase_4Fe4S_sf"/>
</dbReference>
<reference evidence="8" key="2">
    <citation type="submission" date="2020-09" db="EMBL/GenBank/DDBJ databases">
        <authorList>
            <person name="Sun Q."/>
            <person name="Zhou Y."/>
        </authorList>
    </citation>
    <scope>NUCLEOTIDE SEQUENCE</scope>
    <source>
        <strain evidence="8">CGMCC 4.7306</strain>
    </source>
</reference>
<keyword evidence="5" id="KW-0408">Iron</keyword>
<gene>
    <name evidence="8" type="primary">cobG</name>
    <name evidence="8" type="ORF">GCM10011575_17870</name>
</gene>
<dbReference type="Gene3D" id="3.30.413.10">
    <property type="entry name" value="Sulfite Reductase Hemoprotein, domain 1"/>
    <property type="match status" value="1"/>
</dbReference>
<dbReference type="GO" id="GO:0016491">
    <property type="term" value="F:oxidoreductase activity"/>
    <property type="evidence" value="ECO:0007669"/>
    <property type="project" value="UniProtKB-KW"/>
</dbReference>
<dbReference type="SUPFAM" id="SSF56014">
    <property type="entry name" value="Nitrite and sulphite reductase 4Fe-4S domain-like"/>
    <property type="match status" value="1"/>
</dbReference>
<evidence type="ECO:0000256" key="3">
    <source>
        <dbReference type="ARBA" id="ARBA00022723"/>
    </source>
</evidence>
<evidence type="ECO:0000313" key="9">
    <source>
        <dbReference type="Proteomes" id="UP000613840"/>
    </source>
</evidence>
<dbReference type="AlphaFoldDB" id="A0A917S6P0"/>
<dbReference type="InterPro" id="IPR051329">
    <property type="entry name" value="NIR_SIR_4Fe-4S"/>
</dbReference>
<dbReference type="PANTHER" id="PTHR32439">
    <property type="entry name" value="FERREDOXIN--NITRITE REDUCTASE, CHLOROPLASTIC"/>
    <property type="match status" value="1"/>
</dbReference>
<keyword evidence="9" id="KW-1185">Reference proteome</keyword>
<dbReference type="PANTHER" id="PTHR32439:SF9">
    <property type="entry name" value="BLR3264 PROTEIN"/>
    <property type="match status" value="1"/>
</dbReference>
<evidence type="ECO:0000256" key="6">
    <source>
        <dbReference type="ARBA" id="ARBA00023014"/>
    </source>
</evidence>
<organism evidence="8 9">
    <name type="scientific">Microlunatus endophyticus</name>
    <dbReference type="NCBI Taxonomy" id="1716077"/>
    <lineage>
        <taxon>Bacteria</taxon>
        <taxon>Bacillati</taxon>
        <taxon>Actinomycetota</taxon>
        <taxon>Actinomycetes</taxon>
        <taxon>Propionibacteriales</taxon>
        <taxon>Propionibacteriaceae</taxon>
        <taxon>Microlunatus</taxon>
    </lineage>
</organism>
<keyword evidence="1" id="KW-0004">4Fe-4S</keyword>
<dbReference type="Pfam" id="PF03460">
    <property type="entry name" value="NIR_SIR_ferr"/>
    <property type="match status" value="1"/>
</dbReference>
<dbReference type="GO" id="GO:0046872">
    <property type="term" value="F:metal ion binding"/>
    <property type="evidence" value="ECO:0007669"/>
    <property type="project" value="UniProtKB-KW"/>
</dbReference>
<reference evidence="8" key="1">
    <citation type="journal article" date="2014" name="Int. J. Syst. Evol. Microbiol.">
        <title>Complete genome sequence of Corynebacterium casei LMG S-19264T (=DSM 44701T), isolated from a smear-ripened cheese.</title>
        <authorList>
            <consortium name="US DOE Joint Genome Institute (JGI-PGF)"/>
            <person name="Walter F."/>
            <person name="Albersmeier A."/>
            <person name="Kalinowski J."/>
            <person name="Ruckert C."/>
        </authorList>
    </citation>
    <scope>NUCLEOTIDE SEQUENCE</scope>
    <source>
        <strain evidence="8">CGMCC 4.7306</strain>
    </source>
</reference>
<keyword evidence="2" id="KW-0349">Heme</keyword>
<name>A0A917S6P0_9ACTN</name>
<evidence type="ECO:0000256" key="2">
    <source>
        <dbReference type="ARBA" id="ARBA00022617"/>
    </source>
</evidence>